<feature type="region of interest" description="Disordered" evidence="1">
    <location>
        <begin position="132"/>
        <end position="182"/>
    </location>
</feature>
<reference evidence="2 3" key="1">
    <citation type="submission" date="2021-08" db="EMBL/GenBank/DDBJ databases">
        <title>Draft Genome Sequence of Phanerochaete sordida strain YK-624.</title>
        <authorList>
            <person name="Mori T."/>
            <person name="Dohra H."/>
            <person name="Suzuki T."/>
            <person name="Kawagishi H."/>
            <person name="Hirai H."/>
        </authorList>
    </citation>
    <scope>NUCLEOTIDE SEQUENCE [LARGE SCALE GENOMIC DNA]</scope>
    <source>
        <strain evidence="2 3">YK-624</strain>
    </source>
</reference>
<evidence type="ECO:0000313" key="2">
    <source>
        <dbReference type="EMBL" id="GJE98472.1"/>
    </source>
</evidence>
<evidence type="ECO:0000256" key="1">
    <source>
        <dbReference type="SAM" id="MobiDB-lite"/>
    </source>
</evidence>
<name>A0A9P3LLN0_9APHY</name>
<feature type="compositionally biased region" description="Polar residues" evidence="1">
    <location>
        <begin position="137"/>
        <end position="146"/>
    </location>
</feature>
<accession>A0A9P3LLN0</accession>
<feature type="compositionally biased region" description="Polar residues" evidence="1">
    <location>
        <begin position="263"/>
        <end position="278"/>
    </location>
</feature>
<proteinExistence type="predicted"/>
<gene>
    <name evidence="2" type="ORF">PsYK624_147040</name>
</gene>
<feature type="compositionally biased region" description="Acidic residues" evidence="1">
    <location>
        <begin position="280"/>
        <end position="289"/>
    </location>
</feature>
<keyword evidence="3" id="KW-1185">Reference proteome</keyword>
<sequence>MPFKYSVAYKKACRLDLKARKERITAPAQCPQCKRSKYRTMSGDLISIVGKNVVIDHTLGEPGSVSLKCYGCPYFVIPEQVLPDEIKARVAEELAVVLAKIVVGLCGSYSDALLISTRSAYDRAARPDAGRCCGPESWTSHSQGEQHANGDGASSDMETAQPRDVNNGVLLPPSSQAEEDQQLDEAIRASRYMAAGLAADDGETREREFWEEGGSVAASRSEDEAGVQRDEAYLDIPNLEAYDSDIADIVSISDSGEDCSNFTARTSRYTGQGTSTSPIEFEDDPDDVSAADPKGKARAEAPQKTWTYFVYWRRYCTMSTPIEPEILKIAVTPPTYIHENLEAMAYMSVVQDEELRVWQPRKSDWEPVTPFQILPFGRIVLIKKRWIQHCPGIGDYMSRAERGEPLSQHDLDRAAVFGA</sequence>
<dbReference type="Proteomes" id="UP000703269">
    <property type="component" value="Unassembled WGS sequence"/>
</dbReference>
<dbReference type="AlphaFoldDB" id="A0A9P3LLN0"/>
<feature type="region of interest" description="Disordered" evidence="1">
    <location>
        <begin position="198"/>
        <end position="224"/>
    </location>
</feature>
<dbReference type="EMBL" id="BPQB01000088">
    <property type="protein sequence ID" value="GJE98472.1"/>
    <property type="molecule type" value="Genomic_DNA"/>
</dbReference>
<protein>
    <submittedName>
        <fullName evidence="2">Uncharacterized protein</fullName>
    </submittedName>
</protein>
<organism evidence="2 3">
    <name type="scientific">Phanerochaete sordida</name>
    <dbReference type="NCBI Taxonomy" id="48140"/>
    <lineage>
        <taxon>Eukaryota</taxon>
        <taxon>Fungi</taxon>
        <taxon>Dikarya</taxon>
        <taxon>Basidiomycota</taxon>
        <taxon>Agaricomycotina</taxon>
        <taxon>Agaricomycetes</taxon>
        <taxon>Polyporales</taxon>
        <taxon>Phanerochaetaceae</taxon>
        <taxon>Phanerochaete</taxon>
    </lineage>
</organism>
<evidence type="ECO:0000313" key="3">
    <source>
        <dbReference type="Proteomes" id="UP000703269"/>
    </source>
</evidence>
<comment type="caution">
    <text evidence="2">The sequence shown here is derived from an EMBL/GenBank/DDBJ whole genome shotgun (WGS) entry which is preliminary data.</text>
</comment>
<feature type="region of interest" description="Disordered" evidence="1">
    <location>
        <begin position="263"/>
        <end position="297"/>
    </location>
</feature>